<dbReference type="SUPFAM" id="SSF53448">
    <property type="entry name" value="Nucleotide-diphospho-sugar transferases"/>
    <property type="match status" value="1"/>
</dbReference>
<dbReference type="PANTHER" id="PTHR31392:SF1">
    <property type="entry name" value="ALPHA-1,3-MANNOSYLTRANSFERASE MNN1-RELATED"/>
    <property type="match status" value="1"/>
</dbReference>
<gene>
    <name evidence="10" type="primary">MNT4</name>
    <name evidence="10" type="ORF">FIM1_861</name>
</gene>
<dbReference type="PANTHER" id="PTHR31392">
    <property type="entry name" value="ALPHA-1,3-MANNOSYLTRANSFERASE MNN1-RELATED"/>
    <property type="match status" value="1"/>
</dbReference>
<evidence type="ECO:0000313" key="10">
    <source>
        <dbReference type="EMBL" id="QGN14205.1"/>
    </source>
</evidence>
<sequence length="589" mass="68283">MSFAHLAGVRFRNVKRLLVSLSILCTLSYLISVMSYNSESRLSEYILDELYKRYTDSRLEAGFPDREIICKEYFGFLHTVHSDWKIRSFDNQQSLLSKNVEIKESIRHLRMYTQCFLNMDYSIDDINLPATEDRLFPFLTMDLPTFTRWDGSIVREFPCLDDSLNACGNTVSADEENQYRSFWGNIKNSMNGKGLVISIANIGVDETKRLLKTLRLLGNQLPIQLVHKGDLHYILMAELVAVARNDLIIEIDGKLQSIGYPQDIWFVNTEPCLKPEALKLFKRYSNKWLAAMFNSFEEMILLDTDTVLFVDPIHMFETPEYSESGTHFFRDRPIAEFVKKSDVTLYRQLLPSLKERSLLGIPSTSKYTLQNPFFKSQRKHMMESGLVVINRRQYLDGLLISTFLQLWEETSSPFHGDKELFWLGQAISGKGRYKFNKNVAGAIGILRKDEKEGTEYICSTQIAHFNDEYKLLWINGGLKNCKLPAWNYDFKKKKAIRKKYNSVENVKKHYQLPVVFDGAIIPPDYSNKSYHKTTKEKLKNGFLRDVNLGCAGYTWCAYNSLDSPEGKVLRFDETESQKINNIIEVWNSK</sequence>
<protein>
    <submittedName>
        <fullName evidence="10">Protein MNT4</fullName>
    </submittedName>
</protein>
<reference evidence="10 11" key="2">
    <citation type="submission" date="2019-11" db="EMBL/GenBank/DDBJ databases">
        <authorList>
            <person name="Lu H."/>
        </authorList>
    </citation>
    <scope>NUCLEOTIDE SEQUENCE [LARGE SCALE GENOMIC DNA]</scope>
    <source>
        <strain evidence="10 11">FIM1</strain>
    </source>
</reference>
<organism evidence="10 11">
    <name type="scientific">Kluyveromyces marxianus</name>
    <name type="common">Yeast</name>
    <name type="synonym">Candida kefyr</name>
    <dbReference type="NCBI Taxonomy" id="4911"/>
    <lineage>
        <taxon>Eukaryota</taxon>
        <taxon>Fungi</taxon>
        <taxon>Dikarya</taxon>
        <taxon>Ascomycota</taxon>
        <taxon>Saccharomycotina</taxon>
        <taxon>Saccharomycetes</taxon>
        <taxon>Saccharomycetales</taxon>
        <taxon>Saccharomycetaceae</taxon>
        <taxon>Kluyveromyces</taxon>
    </lineage>
</organism>
<evidence type="ECO:0000256" key="6">
    <source>
        <dbReference type="ARBA" id="ARBA00022968"/>
    </source>
</evidence>
<keyword evidence="4" id="KW-0808">Transferase</keyword>
<keyword evidence="3" id="KW-0328">Glycosyltransferase</keyword>
<evidence type="ECO:0000256" key="7">
    <source>
        <dbReference type="ARBA" id="ARBA00022989"/>
    </source>
</evidence>
<evidence type="ECO:0000256" key="4">
    <source>
        <dbReference type="ARBA" id="ARBA00022679"/>
    </source>
</evidence>
<dbReference type="Proteomes" id="UP000422736">
    <property type="component" value="Chromosome 2"/>
</dbReference>
<evidence type="ECO:0000256" key="8">
    <source>
        <dbReference type="ARBA" id="ARBA00023136"/>
    </source>
</evidence>
<evidence type="ECO:0000256" key="9">
    <source>
        <dbReference type="ARBA" id="ARBA00023180"/>
    </source>
</evidence>
<comment type="similarity">
    <text evidence="2">Belongs to the MNN1/MNT family.</text>
</comment>
<keyword evidence="11" id="KW-1185">Reference proteome</keyword>
<dbReference type="InterPro" id="IPR022751">
    <property type="entry name" value="Alpha_mannosyltransferase"/>
</dbReference>
<evidence type="ECO:0000256" key="1">
    <source>
        <dbReference type="ARBA" id="ARBA00004606"/>
    </source>
</evidence>
<accession>A0ABX6EPK5</accession>
<dbReference type="InterPro" id="IPR029044">
    <property type="entry name" value="Nucleotide-diphossugar_trans"/>
</dbReference>
<comment type="subcellular location">
    <subcellularLocation>
        <location evidence="1">Membrane</location>
        <topology evidence="1">Single-pass type II membrane protein</topology>
    </subcellularLocation>
</comment>
<keyword evidence="5" id="KW-0812">Transmembrane</keyword>
<evidence type="ECO:0000313" key="11">
    <source>
        <dbReference type="Proteomes" id="UP000422736"/>
    </source>
</evidence>
<keyword evidence="9" id="KW-0325">Glycoprotein</keyword>
<name>A0ABX6EPK5_KLUMA</name>
<keyword evidence="7" id="KW-1133">Transmembrane helix</keyword>
<dbReference type="EMBL" id="CP015055">
    <property type="protein sequence ID" value="QGN14205.1"/>
    <property type="molecule type" value="Genomic_DNA"/>
</dbReference>
<keyword evidence="8" id="KW-0472">Membrane</keyword>
<dbReference type="Pfam" id="PF11051">
    <property type="entry name" value="Mannosyl_trans3"/>
    <property type="match status" value="1"/>
</dbReference>
<reference evidence="10 11" key="1">
    <citation type="submission" date="2016-03" db="EMBL/GenBank/DDBJ databases">
        <title>How can Kluyveromyces marxianus grow so fast - potential evolutionary course in Saccharomyces Complex revealed by comparative genomics.</title>
        <authorList>
            <person name="Mo W."/>
            <person name="Lu W."/>
            <person name="Yang X."/>
            <person name="Qi J."/>
            <person name="Lv H."/>
        </authorList>
    </citation>
    <scope>NUCLEOTIDE SEQUENCE [LARGE SCALE GENOMIC DNA]</scope>
    <source>
        <strain evidence="10 11">FIM1</strain>
    </source>
</reference>
<evidence type="ECO:0000256" key="5">
    <source>
        <dbReference type="ARBA" id="ARBA00022692"/>
    </source>
</evidence>
<keyword evidence="6" id="KW-0735">Signal-anchor</keyword>
<proteinExistence type="inferred from homology"/>
<evidence type="ECO:0000256" key="2">
    <source>
        <dbReference type="ARBA" id="ARBA00009105"/>
    </source>
</evidence>
<evidence type="ECO:0000256" key="3">
    <source>
        <dbReference type="ARBA" id="ARBA00022676"/>
    </source>
</evidence>